<accession>A0A6I3U4Y2</accession>
<feature type="non-terminal residue" evidence="1">
    <location>
        <position position="39"/>
    </location>
</feature>
<organism evidence="1 2">
    <name type="scientific">Streptococcus pneumoniae</name>
    <dbReference type="NCBI Taxonomy" id="1313"/>
    <lineage>
        <taxon>Bacteria</taxon>
        <taxon>Bacillati</taxon>
        <taxon>Bacillota</taxon>
        <taxon>Bacilli</taxon>
        <taxon>Lactobacillales</taxon>
        <taxon>Streptococcaceae</taxon>
        <taxon>Streptococcus</taxon>
    </lineage>
</organism>
<dbReference type="Pfam" id="PF08282">
    <property type="entry name" value="Hydrolase_3"/>
    <property type="match status" value="1"/>
</dbReference>
<sequence length="39" mass="4267">MIKLLALDMDGTLLNEAKEIPQAHITAIHQAIEKGVKLV</sequence>
<dbReference type="EMBL" id="WNHX01000878">
    <property type="protein sequence ID" value="MTV88576.1"/>
    <property type="molecule type" value="Genomic_DNA"/>
</dbReference>
<name>A0A6I3U4Y2_STREE</name>
<dbReference type="AlphaFoldDB" id="A0A6I3U4Y2"/>
<dbReference type="Proteomes" id="UP000469505">
    <property type="component" value="Unassembled WGS sequence"/>
</dbReference>
<dbReference type="SUPFAM" id="SSF56784">
    <property type="entry name" value="HAD-like"/>
    <property type="match status" value="1"/>
</dbReference>
<protein>
    <submittedName>
        <fullName evidence="1">HAD hydrolase family protein</fullName>
    </submittedName>
</protein>
<dbReference type="PROSITE" id="PS01228">
    <property type="entry name" value="COF_1"/>
    <property type="match status" value="1"/>
</dbReference>
<reference evidence="1 2" key="1">
    <citation type="submission" date="2019-11" db="EMBL/GenBank/DDBJ databases">
        <title>Growth characteristics of pneumococcus vary with the chemical composition of the capsule and with environmental conditions.</title>
        <authorList>
            <person name="Tothpal A."/>
            <person name="Desobry K."/>
            <person name="Joshi S."/>
            <person name="Wyllie A.L."/>
            <person name="Weinberger D.M."/>
        </authorList>
    </citation>
    <scope>NUCLEOTIDE SEQUENCE [LARGE SCALE GENOMIC DNA]</scope>
    <source>
        <strain evidence="2">pnumococcus35B</strain>
    </source>
</reference>
<evidence type="ECO:0000313" key="2">
    <source>
        <dbReference type="Proteomes" id="UP000469505"/>
    </source>
</evidence>
<proteinExistence type="predicted"/>
<dbReference type="InterPro" id="IPR036412">
    <property type="entry name" value="HAD-like_sf"/>
</dbReference>
<evidence type="ECO:0000313" key="1">
    <source>
        <dbReference type="EMBL" id="MTV88576.1"/>
    </source>
</evidence>
<dbReference type="InterPro" id="IPR023214">
    <property type="entry name" value="HAD_sf"/>
</dbReference>
<keyword evidence="1" id="KW-0378">Hydrolase</keyword>
<gene>
    <name evidence="1" type="ORF">GM543_14050</name>
</gene>
<dbReference type="GO" id="GO:0016787">
    <property type="term" value="F:hydrolase activity"/>
    <property type="evidence" value="ECO:0007669"/>
    <property type="project" value="UniProtKB-KW"/>
</dbReference>
<dbReference type="Gene3D" id="3.40.50.1000">
    <property type="entry name" value="HAD superfamily/HAD-like"/>
    <property type="match status" value="1"/>
</dbReference>
<dbReference type="RefSeq" id="WP_162481207.1">
    <property type="nucleotide sequence ID" value="NZ_WNHX01000878.1"/>
</dbReference>
<comment type="caution">
    <text evidence="1">The sequence shown here is derived from an EMBL/GenBank/DDBJ whole genome shotgun (WGS) entry which is preliminary data.</text>
</comment>